<feature type="compositionally biased region" description="Low complexity" evidence="2">
    <location>
        <begin position="252"/>
        <end position="267"/>
    </location>
</feature>
<name>A0A8K0JXB3_LADFU</name>
<feature type="region of interest" description="Disordered" evidence="2">
    <location>
        <begin position="1"/>
        <end position="23"/>
    </location>
</feature>
<keyword evidence="1" id="KW-0175">Coiled coil</keyword>
<keyword evidence="4" id="KW-1185">Reference proteome</keyword>
<dbReference type="InterPro" id="IPR028197">
    <property type="entry name" value="Syntaphilin/Syntabulin"/>
</dbReference>
<dbReference type="OrthoDB" id="5807119at2759"/>
<reference evidence="3" key="1">
    <citation type="submission" date="2013-04" db="EMBL/GenBank/DDBJ databases">
        <authorList>
            <person name="Qu J."/>
            <person name="Murali S.C."/>
            <person name="Bandaranaike D."/>
            <person name="Bellair M."/>
            <person name="Blankenburg K."/>
            <person name="Chao H."/>
            <person name="Dinh H."/>
            <person name="Doddapaneni H."/>
            <person name="Downs B."/>
            <person name="Dugan-Rocha S."/>
            <person name="Elkadiri S."/>
            <person name="Gnanaolivu R.D."/>
            <person name="Hernandez B."/>
            <person name="Javaid M."/>
            <person name="Jayaseelan J.C."/>
            <person name="Lee S."/>
            <person name="Li M."/>
            <person name="Ming W."/>
            <person name="Munidasa M."/>
            <person name="Muniz J."/>
            <person name="Nguyen L."/>
            <person name="Ongeri F."/>
            <person name="Osuji N."/>
            <person name="Pu L.-L."/>
            <person name="Puazo M."/>
            <person name="Qu C."/>
            <person name="Quiroz J."/>
            <person name="Raj R."/>
            <person name="Weissenberger G."/>
            <person name="Xin Y."/>
            <person name="Zou X."/>
            <person name="Han Y."/>
            <person name="Richards S."/>
            <person name="Worley K."/>
            <person name="Muzny D."/>
            <person name="Gibbs R."/>
        </authorList>
    </citation>
    <scope>NUCLEOTIDE SEQUENCE</scope>
    <source>
        <strain evidence="3">Sampled in the wild</strain>
    </source>
</reference>
<gene>
    <name evidence="3" type="ORF">J437_LFUL005208</name>
</gene>
<reference evidence="3" key="2">
    <citation type="submission" date="2017-10" db="EMBL/GenBank/DDBJ databases">
        <title>Ladona fulva Genome sequencing and assembly.</title>
        <authorList>
            <person name="Murali S."/>
            <person name="Richards S."/>
            <person name="Bandaranaike D."/>
            <person name="Bellair M."/>
            <person name="Blankenburg K."/>
            <person name="Chao H."/>
            <person name="Dinh H."/>
            <person name="Doddapaneni H."/>
            <person name="Dugan-Rocha S."/>
            <person name="Elkadiri S."/>
            <person name="Gnanaolivu R."/>
            <person name="Hernandez B."/>
            <person name="Skinner E."/>
            <person name="Javaid M."/>
            <person name="Lee S."/>
            <person name="Li M."/>
            <person name="Ming W."/>
            <person name="Munidasa M."/>
            <person name="Muniz J."/>
            <person name="Nguyen L."/>
            <person name="Hughes D."/>
            <person name="Osuji N."/>
            <person name="Pu L.-L."/>
            <person name="Puazo M."/>
            <person name="Qu C."/>
            <person name="Quiroz J."/>
            <person name="Raj R."/>
            <person name="Weissenberger G."/>
            <person name="Xin Y."/>
            <person name="Zou X."/>
            <person name="Han Y."/>
            <person name="Worley K."/>
            <person name="Muzny D."/>
            <person name="Gibbs R."/>
        </authorList>
    </citation>
    <scope>NUCLEOTIDE SEQUENCE</scope>
    <source>
        <strain evidence="3">Sampled in the wild</strain>
    </source>
</reference>
<accession>A0A8K0JXB3</accession>
<proteinExistence type="predicted"/>
<feature type="compositionally biased region" description="Basic and acidic residues" evidence="2">
    <location>
        <begin position="288"/>
        <end position="306"/>
    </location>
</feature>
<feature type="coiled-coil region" evidence="1">
    <location>
        <begin position="120"/>
        <end position="168"/>
    </location>
</feature>
<dbReference type="Proteomes" id="UP000792457">
    <property type="component" value="Unassembled WGS sequence"/>
</dbReference>
<evidence type="ECO:0000256" key="2">
    <source>
        <dbReference type="SAM" id="MobiDB-lite"/>
    </source>
</evidence>
<sequence length="403" mass="45507">MGRNGKSFADGTSYRRQPEVSLPHSARAVTPLGMYLGREAEASMTPSGGHLGDDVDSLHSFGASSICSSVGSTDRWGVTPMGHPSRFAKNGTTYSGRQKRYVMHCSPHLENNEETYLTPTQRAVRQIRKLKVVLNQAKKEIEMRDAEIERLKKELMELRHNRERGDLNHNSSVSGHQDDDMNIGYLGSDVGDYGDRHDDVEVLVGVLADMDRVLEDDDAIRMANRRVEERLERMGTHDPPSSLADSGHYEDLVSSSSVQSKESLRLSPGGEEDFIGGKTLLEEEPEDEGRTRREEMDSEIQREQRRSAQAIVDLKDSHRAELKELRFRLNEAEEKVESLQKELEGWKSRVETAEHSAAEAKKAKEEIEHKDLEKQEALLLKMYQKGQEAARFEHADQVGIRSI</sequence>
<protein>
    <submittedName>
        <fullName evidence="3">Uncharacterized protein</fullName>
    </submittedName>
</protein>
<evidence type="ECO:0000313" key="3">
    <source>
        <dbReference type="EMBL" id="KAG8224386.1"/>
    </source>
</evidence>
<dbReference type="AlphaFoldDB" id="A0A8K0JXB3"/>
<dbReference type="EMBL" id="KZ308194">
    <property type="protein sequence ID" value="KAG8224386.1"/>
    <property type="molecule type" value="Genomic_DNA"/>
</dbReference>
<evidence type="ECO:0000256" key="1">
    <source>
        <dbReference type="SAM" id="Coils"/>
    </source>
</evidence>
<feature type="region of interest" description="Disordered" evidence="2">
    <location>
        <begin position="230"/>
        <end position="308"/>
    </location>
</feature>
<evidence type="ECO:0000313" key="4">
    <source>
        <dbReference type="Proteomes" id="UP000792457"/>
    </source>
</evidence>
<feature type="coiled-coil region" evidence="1">
    <location>
        <begin position="315"/>
        <end position="375"/>
    </location>
</feature>
<comment type="caution">
    <text evidence="3">The sequence shown here is derived from an EMBL/GenBank/DDBJ whole genome shotgun (WGS) entry which is preliminary data.</text>
</comment>
<organism evidence="3 4">
    <name type="scientific">Ladona fulva</name>
    <name type="common">Scarce chaser dragonfly</name>
    <name type="synonym">Libellula fulva</name>
    <dbReference type="NCBI Taxonomy" id="123851"/>
    <lineage>
        <taxon>Eukaryota</taxon>
        <taxon>Metazoa</taxon>
        <taxon>Ecdysozoa</taxon>
        <taxon>Arthropoda</taxon>
        <taxon>Hexapoda</taxon>
        <taxon>Insecta</taxon>
        <taxon>Pterygota</taxon>
        <taxon>Palaeoptera</taxon>
        <taxon>Odonata</taxon>
        <taxon>Epiprocta</taxon>
        <taxon>Anisoptera</taxon>
        <taxon>Libelluloidea</taxon>
        <taxon>Libellulidae</taxon>
        <taxon>Ladona</taxon>
    </lineage>
</organism>
<dbReference type="Pfam" id="PF15290">
    <property type="entry name" value="Syntaphilin"/>
    <property type="match status" value="1"/>
</dbReference>